<evidence type="ECO:0000256" key="1">
    <source>
        <dbReference type="ARBA" id="ARBA00006484"/>
    </source>
</evidence>
<dbReference type="PRINTS" id="PR00080">
    <property type="entry name" value="SDRFAMILY"/>
</dbReference>
<dbReference type="PANTHER" id="PTHR42760:SF40">
    <property type="entry name" value="3-OXOACYL-[ACYL-CARRIER-PROTEIN] REDUCTASE, CHLOROPLASTIC"/>
    <property type="match status" value="1"/>
</dbReference>
<evidence type="ECO:0000256" key="2">
    <source>
        <dbReference type="ARBA" id="ARBA00023002"/>
    </source>
</evidence>
<dbReference type="InterPro" id="IPR036291">
    <property type="entry name" value="NAD(P)-bd_dom_sf"/>
</dbReference>
<proteinExistence type="inferred from homology"/>
<evidence type="ECO:0000313" key="4">
    <source>
        <dbReference type="Proteomes" id="UP001149140"/>
    </source>
</evidence>
<dbReference type="GO" id="GO:0016616">
    <property type="term" value="F:oxidoreductase activity, acting on the CH-OH group of donors, NAD or NADP as acceptor"/>
    <property type="evidence" value="ECO:0007669"/>
    <property type="project" value="TreeGrafter"/>
</dbReference>
<dbReference type="GO" id="GO:0030497">
    <property type="term" value="P:fatty acid elongation"/>
    <property type="evidence" value="ECO:0007669"/>
    <property type="project" value="TreeGrafter"/>
</dbReference>
<gene>
    <name evidence="3" type="ORF">OM076_06780</name>
</gene>
<dbReference type="FunFam" id="3.40.50.720:FF:000084">
    <property type="entry name" value="Short-chain dehydrogenase reductase"/>
    <property type="match status" value="1"/>
</dbReference>
<keyword evidence="4" id="KW-1185">Reference proteome</keyword>
<dbReference type="SUPFAM" id="SSF51735">
    <property type="entry name" value="NAD(P)-binding Rossmann-fold domains"/>
    <property type="match status" value="1"/>
</dbReference>
<dbReference type="PRINTS" id="PR00081">
    <property type="entry name" value="GDHRDH"/>
</dbReference>
<dbReference type="Proteomes" id="UP001149140">
    <property type="component" value="Unassembled WGS sequence"/>
</dbReference>
<evidence type="ECO:0000313" key="3">
    <source>
        <dbReference type="EMBL" id="MDA0159958.1"/>
    </source>
</evidence>
<dbReference type="Pfam" id="PF13561">
    <property type="entry name" value="adh_short_C2"/>
    <property type="match status" value="1"/>
</dbReference>
<name>A0A9X3S3U8_9ACTN</name>
<protein>
    <submittedName>
        <fullName evidence="3">SDR family oxidoreductase</fullName>
    </submittedName>
</protein>
<reference evidence="3" key="1">
    <citation type="submission" date="2022-10" db="EMBL/GenBank/DDBJ databases">
        <title>The WGS of Solirubrobacter ginsenosidimutans DSM 21036.</title>
        <authorList>
            <person name="Jiang Z."/>
        </authorList>
    </citation>
    <scope>NUCLEOTIDE SEQUENCE</scope>
    <source>
        <strain evidence="3">DSM 21036</strain>
    </source>
</reference>
<dbReference type="InterPro" id="IPR002347">
    <property type="entry name" value="SDR_fam"/>
</dbReference>
<comment type="caution">
    <text evidence="3">The sequence shown here is derived from an EMBL/GenBank/DDBJ whole genome shotgun (WGS) entry which is preliminary data.</text>
</comment>
<accession>A0A9X3S3U8</accession>
<comment type="similarity">
    <text evidence="1">Belongs to the short-chain dehydrogenases/reductases (SDR) family.</text>
</comment>
<dbReference type="PANTHER" id="PTHR42760">
    <property type="entry name" value="SHORT-CHAIN DEHYDROGENASES/REDUCTASES FAMILY MEMBER"/>
    <property type="match status" value="1"/>
</dbReference>
<dbReference type="AlphaFoldDB" id="A0A9X3S3U8"/>
<dbReference type="RefSeq" id="WP_270038728.1">
    <property type="nucleotide sequence ID" value="NZ_JAPDOD010000004.1"/>
</dbReference>
<organism evidence="3 4">
    <name type="scientific">Solirubrobacter ginsenosidimutans</name>
    <dbReference type="NCBI Taxonomy" id="490573"/>
    <lineage>
        <taxon>Bacteria</taxon>
        <taxon>Bacillati</taxon>
        <taxon>Actinomycetota</taxon>
        <taxon>Thermoleophilia</taxon>
        <taxon>Solirubrobacterales</taxon>
        <taxon>Solirubrobacteraceae</taxon>
        <taxon>Solirubrobacter</taxon>
    </lineage>
</organism>
<dbReference type="Gene3D" id="3.40.50.720">
    <property type="entry name" value="NAD(P)-binding Rossmann-like Domain"/>
    <property type="match status" value="1"/>
</dbReference>
<keyword evidence="2" id="KW-0560">Oxidoreductase</keyword>
<sequence>MTGASSGIGRAIAEACAAEGASVLLTHRASPERAQTVAEAIAARGGRAQVCQADLATRDGCERLVAEASARLGHLDVWINNAGADVLTGEAATWEWERKLDTLLAVDLKGTISCSYAAGEIMRGQERGGTILNMSWDHVVVGMAGENPQLFAAVKGGVLAFSKSLARALAPEVRVNVLCPGWIETSFGEQADREFHRSVADDTPLGRWGDPRDVANAAIYLASPEAAFVTGQAINVNGGVVM</sequence>
<dbReference type="EMBL" id="JAPDOD010000004">
    <property type="protein sequence ID" value="MDA0159958.1"/>
    <property type="molecule type" value="Genomic_DNA"/>
</dbReference>